<feature type="binding site" evidence="11">
    <location>
        <begin position="129"/>
        <end position="130"/>
    </location>
    <ligand>
        <name>NAD(+)</name>
        <dbReference type="ChEBI" id="CHEBI:57540"/>
    </ligand>
</feature>
<comment type="pathway">
    <text evidence="11">Metabolic intermediate biosynthesis; chorismate biosynthesis; chorismate from D-erythrose 4-phosphate and phosphoenolpyruvate: step 2/7.</text>
</comment>
<dbReference type="SUPFAM" id="SSF56796">
    <property type="entry name" value="Dehydroquinate synthase-like"/>
    <property type="match status" value="1"/>
</dbReference>
<evidence type="ECO:0000256" key="12">
    <source>
        <dbReference type="NCBIfam" id="TIGR01357"/>
    </source>
</evidence>
<dbReference type="InterPro" id="IPR016037">
    <property type="entry name" value="DHQ_synth_AroB"/>
</dbReference>
<accession>A0A937LJJ2</accession>
<comment type="caution">
    <text evidence="11">Lacks conserved residue(s) required for the propagation of feature annotation.</text>
</comment>
<proteinExistence type="inferred from homology"/>
<evidence type="ECO:0000256" key="1">
    <source>
        <dbReference type="ARBA" id="ARBA00001911"/>
    </source>
</evidence>
<comment type="subcellular location">
    <subcellularLocation>
        <location evidence="11">Cytoplasm</location>
    </subcellularLocation>
</comment>
<feature type="domain" description="3-dehydroquinate synthase N-terminal" evidence="13">
    <location>
        <begin position="67"/>
        <end position="179"/>
    </location>
</feature>
<dbReference type="GO" id="GO:0046872">
    <property type="term" value="F:metal ion binding"/>
    <property type="evidence" value="ECO:0007669"/>
    <property type="project" value="UniProtKB-KW"/>
</dbReference>
<organism evidence="15 16">
    <name type="scientific">SAR86 cluster bacterium</name>
    <dbReference type="NCBI Taxonomy" id="2030880"/>
    <lineage>
        <taxon>Bacteria</taxon>
        <taxon>Pseudomonadati</taxon>
        <taxon>Pseudomonadota</taxon>
        <taxon>Gammaproteobacteria</taxon>
        <taxon>SAR86 cluster</taxon>
    </lineage>
</organism>
<keyword evidence="4 11" id="KW-0479">Metal-binding</keyword>
<name>A0A937LJJ2_9GAMM</name>
<dbReference type="GO" id="GO:0000166">
    <property type="term" value="F:nucleotide binding"/>
    <property type="evidence" value="ECO:0007669"/>
    <property type="project" value="UniProtKB-KW"/>
</dbReference>
<evidence type="ECO:0000256" key="4">
    <source>
        <dbReference type="ARBA" id="ARBA00022723"/>
    </source>
</evidence>
<dbReference type="Pfam" id="PF24621">
    <property type="entry name" value="DHQS_C"/>
    <property type="match status" value="1"/>
</dbReference>
<evidence type="ECO:0000256" key="3">
    <source>
        <dbReference type="ARBA" id="ARBA00003485"/>
    </source>
</evidence>
<comment type="cofactor">
    <cofactor evidence="1 11">
        <name>NAD(+)</name>
        <dbReference type="ChEBI" id="CHEBI:57540"/>
    </cofactor>
</comment>
<dbReference type="Gene3D" id="1.20.1090.10">
    <property type="entry name" value="Dehydroquinate synthase-like - alpha domain"/>
    <property type="match status" value="1"/>
</dbReference>
<feature type="binding site" evidence="11">
    <location>
        <position position="247"/>
    </location>
    <ligand>
        <name>Zn(2+)</name>
        <dbReference type="ChEBI" id="CHEBI:29105"/>
    </ligand>
</feature>
<keyword evidence="11" id="KW-0963">Cytoplasm</keyword>
<feature type="binding site" evidence="11">
    <location>
        <position position="151"/>
    </location>
    <ligand>
        <name>NAD(+)</name>
        <dbReference type="ChEBI" id="CHEBI:57540"/>
    </ligand>
</feature>
<comment type="caution">
    <text evidence="15">The sequence shown here is derived from an EMBL/GenBank/DDBJ whole genome shotgun (WGS) entry which is preliminary data.</text>
</comment>
<dbReference type="InterPro" id="IPR030963">
    <property type="entry name" value="DHQ_synth_fam"/>
</dbReference>
<comment type="similarity">
    <text evidence="11">Belongs to the sugar phosphate cyclases superfamily. Dehydroquinate synthase family.</text>
</comment>
<dbReference type="GO" id="GO:0005737">
    <property type="term" value="C:cytoplasm"/>
    <property type="evidence" value="ECO:0007669"/>
    <property type="project" value="UniProtKB-SubCell"/>
</dbReference>
<evidence type="ECO:0000259" key="13">
    <source>
        <dbReference type="Pfam" id="PF01761"/>
    </source>
</evidence>
<dbReference type="InterPro" id="IPR050071">
    <property type="entry name" value="Dehydroquinate_synthase"/>
</dbReference>
<evidence type="ECO:0000259" key="14">
    <source>
        <dbReference type="Pfam" id="PF24621"/>
    </source>
</evidence>
<dbReference type="Proteomes" id="UP000711391">
    <property type="component" value="Unassembled WGS sequence"/>
</dbReference>
<dbReference type="GO" id="GO:0008652">
    <property type="term" value="P:amino acid biosynthetic process"/>
    <property type="evidence" value="ECO:0007669"/>
    <property type="project" value="UniProtKB-KW"/>
</dbReference>
<dbReference type="HAMAP" id="MF_00110">
    <property type="entry name" value="DHQ_synthase"/>
    <property type="match status" value="1"/>
</dbReference>
<evidence type="ECO:0000256" key="7">
    <source>
        <dbReference type="ARBA" id="ARBA00023027"/>
    </source>
</evidence>
<reference evidence="15" key="1">
    <citation type="submission" date="2020-10" db="EMBL/GenBank/DDBJ databases">
        <title>Microbiome of the Black Sea water column analyzed by genome centric metagenomics.</title>
        <authorList>
            <person name="Cabello-Yeves P.J."/>
            <person name="Callieri C."/>
            <person name="Picazo A."/>
            <person name="Mehrshad M."/>
            <person name="Haro-Moreno J.M."/>
            <person name="Roda-Garcia J."/>
            <person name="Dzembekova N."/>
            <person name="Slabakova V."/>
            <person name="Slabakova N."/>
            <person name="Moncheva S."/>
            <person name="Rodriguez-Valera F."/>
        </authorList>
    </citation>
    <scope>NUCLEOTIDE SEQUENCE</scope>
    <source>
        <strain evidence="15">BS307-5m-G50</strain>
    </source>
</reference>
<dbReference type="EMBL" id="JADHQD010000003">
    <property type="protein sequence ID" value="MBL6817944.1"/>
    <property type="molecule type" value="Genomic_DNA"/>
</dbReference>
<dbReference type="GO" id="GO:0003856">
    <property type="term" value="F:3-dehydroquinate synthase activity"/>
    <property type="evidence" value="ECO:0007669"/>
    <property type="project" value="UniProtKB-UniRule"/>
</dbReference>
<feature type="domain" description="3-dehydroquinate synthase C-terminal" evidence="14">
    <location>
        <begin position="181"/>
        <end position="324"/>
    </location>
</feature>
<protein>
    <recommendedName>
        <fullName evidence="11 12">3-dehydroquinate synthase</fullName>
        <shortName evidence="11">DHQS</shortName>
        <ecNumber evidence="11 12">4.2.3.4</ecNumber>
    </recommendedName>
</protein>
<keyword evidence="9 11" id="KW-0456">Lyase</keyword>
<dbReference type="PANTHER" id="PTHR43622">
    <property type="entry name" value="3-DEHYDROQUINATE SYNTHASE"/>
    <property type="match status" value="1"/>
</dbReference>
<evidence type="ECO:0000256" key="5">
    <source>
        <dbReference type="ARBA" id="ARBA00022741"/>
    </source>
</evidence>
<evidence type="ECO:0000256" key="8">
    <source>
        <dbReference type="ARBA" id="ARBA00023141"/>
    </source>
</evidence>
<dbReference type="CDD" id="cd08195">
    <property type="entry name" value="DHQS"/>
    <property type="match status" value="1"/>
</dbReference>
<comment type="cofactor">
    <cofactor evidence="2">
        <name>Zn(2+)</name>
        <dbReference type="ChEBI" id="CHEBI:29105"/>
    </cofactor>
</comment>
<keyword evidence="7 11" id="KW-0520">NAD</keyword>
<comment type="cofactor">
    <cofactor evidence="11">
        <name>Co(2+)</name>
        <dbReference type="ChEBI" id="CHEBI:48828"/>
    </cofactor>
    <cofactor evidence="11">
        <name>Zn(2+)</name>
        <dbReference type="ChEBI" id="CHEBI:29105"/>
    </cofactor>
    <text evidence="11">Binds 1 divalent metal cation per subunit. Can use either Co(2+) or Zn(2+).</text>
</comment>
<comment type="function">
    <text evidence="3 11">Catalyzes the conversion of 3-deoxy-D-arabino-heptulosonate 7-phosphate (DAHP) to dehydroquinate (DHQ).</text>
</comment>
<dbReference type="EC" id="4.2.3.4" evidence="11 12"/>
<dbReference type="InterPro" id="IPR056179">
    <property type="entry name" value="DHQS_C"/>
</dbReference>
<keyword evidence="10 11" id="KW-0170">Cobalt</keyword>
<dbReference type="PIRSF" id="PIRSF001455">
    <property type="entry name" value="DHQ_synth"/>
    <property type="match status" value="1"/>
</dbReference>
<evidence type="ECO:0000256" key="11">
    <source>
        <dbReference type="HAMAP-Rule" id="MF_00110"/>
    </source>
</evidence>
<evidence type="ECO:0000256" key="6">
    <source>
        <dbReference type="ARBA" id="ARBA00022833"/>
    </source>
</evidence>
<dbReference type="FunFam" id="3.40.50.1970:FF:000007">
    <property type="entry name" value="Pentafunctional AROM polypeptide"/>
    <property type="match status" value="1"/>
</dbReference>
<dbReference type="GO" id="GO:0009423">
    <property type="term" value="P:chorismate biosynthetic process"/>
    <property type="evidence" value="ECO:0007669"/>
    <property type="project" value="UniProtKB-UniRule"/>
</dbReference>
<gene>
    <name evidence="11 15" type="primary">aroB</name>
    <name evidence="15" type="ORF">ISQ64_00900</name>
</gene>
<dbReference type="NCBIfam" id="TIGR01357">
    <property type="entry name" value="aroB"/>
    <property type="match status" value="1"/>
</dbReference>
<keyword evidence="6 11" id="KW-0862">Zinc</keyword>
<feature type="binding site" evidence="11">
    <location>
        <position position="264"/>
    </location>
    <ligand>
        <name>Zn(2+)</name>
        <dbReference type="ChEBI" id="CHEBI:29105"/>
    </ligand>
</feature>
<keyword evidence="11" id="KW-0028">Amino-acid biosynthesis</keyword>
<feature type="binding site" evidence="11">
    <location>
        <position position="142"/>
    </location>
    <ligand>
        <name>NAD(+)</name>
        <dbReference type="ChEBI" id="CHEBI:57540"/>
    </ligand>
</feature>
<dbReference type="PANTHER" id="PTHR43622:SF1">
    <property type="entry name" value="3-DEHYDROQUINATE SYNTHASE"/>
    <property type="match status" value="1"/>
</dbReference>
<comment type="catalytic activity">
    <reaction evidence="11">
        <text>7-phospho-2-dehydro-3-deoxy-D-arabino-heptonate = 3-dehydroquinate + phosphate</text>
        <dbReference type="Rhea" id="RHEA:21968"/>
        <dbReference type="ChEBI" id="CHEBI:32364"/>
        <dbReference type="ChEBI" id="CHEBI:43474"/>
        <dbReference type="ChEBI" id="CHEBI:58394"/>
        <dbReference type="EC" id="4.2.3.4"/>
    </reaction>
</comment>
<evidence type="ECO:0000256" key="9">
    <source>
        <dbReference type="ARBA" id="ARBA00023239"/>
    </source>
</evidence>
<sequence length="356" mass="39615">MAKIISVGKGHSKYNVIIAKNALTKKNLIPSIKNKNKILVVTDSGMPKKYIKDLKDILKGPKKVYIFTIEKGEKSKSFSTYSKILEKLADLKFDRSDAMIAFGGGMIGDITGFCAATYLRGIDFIQIPTTLLAQVDSSVGGKTAINIKQGKNLVGSFYNPIQVLISTKYLESLPDHEYKSGMGEVVKYALIGNKKLNNYMQLNSDAIKKKKLNALEHIIEESIKSKAKIVTSDEKEKGIRAILNFGHTFGHAIEALEKYKGITHGAAVTLGMIIAGKISFYEGHIRSHQLDNMINLIESLGLNTNYSKYKFNDLKKYILNDKKVSEGKLNLILINQSGSAFITNKYNYRNLKKAFD</sequence>
<evidence type="ECO:0000256" key="2">
    <source>
        <dbReference type="ARBA" id="ARBA00001947"/>
    </source>
</evidence>
<dbReference type="GO" id="GO:0009073">
    <property type="term" value="P:aromatic amino acid family biosynthetic process"/>
    <property type="evidence" value="ECO:0007669"/>
    <property type="project" value="UniProtKB-KW"/>
</dbReference>
<dbReference type="Pfam" id="PF01761">
    <property type="entry name" value="DHQ_synthase"/>
    <property type="match status" value="1"/>
</dbReference>
<evidence type="ECO:0000256" key="10">
    <source>
        <dbReference type="ARBA" id="ARBA00023285"/>
    </source>
</evidence>
<keyword evidence="5 11" id="KW-0547">Nucleotide-binding</keyword>
<feature type="binding site" evidence="11">
    <location>
        <position position="184"/>
    </location>
    <ligand>
        <name>Zn(2+)</name>
        <dbReference type="ChEBI" id="CHEBI:29105"/>
    </ligand>
</feature>
<dbReference type="InterPro" id="IPR030960">
    <property type="entry name" value="DHQS/DOIS_N"/>
</dbReference>
<dbReference type="Gene3D" id="3.40.50.1970">
    <property type="match status" value="1"/>
</dbReference>
<evidence type="ECO:0000313" key="16">
    <source>
        <dbReference type="Proteomes" id="UP000711391"/>
    </source>
</evidence>
<keyword evidence="8 11" id="KW-0057">Aromatic amino acid biosynthesis</keyword>
<dbReference type="AlphaFoldDB" id="A0A937LJJ2"/>
<evidence type="ECO:0000313" key="15">
    <source>
        <dbReference type="EMBL" id="MBL6817944.1"/>
    </source>
</evidence>